<reference evidence="1" key="2">
    <citation type="submission" date="2020-09" db="EMBL/GenBank/DDBJ databases">
        <authorList>
            <person name="Sun Q."/>
            <person name="Zhou Y."/>
        </authorList>
    </citation>
    <scope>NUCLEOTIDE SEQUENCE</scope>
    <source>
        <strain evidence="1">CGMCC 4.7201</strain>
    </source>
</reference>
<accession>A0A917ZW94</accession>
<proteinExistence type="predicted"/>
<gene>
    <name evidence="1" type="ORF">GCM10012280_63680</name>
</gene>
<organism evidence="1 2">
    <name type="scientific">Wenjunlia tyrosinilytica</name>
    <dbReference type="NCBI Taxonomy" id="1544741"/>
    <lineage>
        <taxon>Bacteria</taxon>
        <taxon>Bacillati</taxon>
        <taxon>Actinomycetota</taxon>
        <taxon>Actinomycetes</taxon>
        <taxon>Kitasatosporales</taxon>
        <taxon>Streptomycetaceae</taxon>
        <taxon>Wenjunlia</taxon>
    </lineage>
</organism>
<dbReference type="Proteomes" id="UP000641932">
    <property type="component" value="Unassembled WGS sequence"/>
</dbReference>
<comment type="caution">
    <text evidence="1">The sequence shown here is derived from an EMBL/GenBank/DDBJ whole genome shotgun (WGS) entry which is preliminary data.</text>
</comment>
<keyword evidence="2" id="KW-1185">Reference proteome</keyword>
<dbReference type="AlphaFoldDB" id="A0A917ZW94"/>
<evidence type="ECO:0000313" key="1">
    <source>
        <dbReference type="EMBL" id="GGO98769.1"/>
    </source>
</evidence>
<dbReference type="EMBL" id="BMMS01000040">
    <property type="protein sequence ID" value="GGO98769.1"/>
    <property type="molecule type" value="Genomic_DNA"/>
</dbReference>
<reference evidence="1" key="1">
    <citation type="journal article" date="2014" name="Int. J. Syst. Evol. Microbiol.">
        <title>Complete genome sequence of Corynebacterium casei LMG S-19264T (=DSM 44701T), isolated from a smear-ripened cheese.</title>
        <authorList>
            <consortium name="US DOE Joint Genome Institute (JGI-PGF)"/>
            <person name="Walter F."/>
            <person name="Albersmeier A."/>
            <person name="Kalinowski J."/>
            <person name="Ruckert C."/>
        </authorList>
    </citation>
    <scope>NUCLEOTIDE SEQUENCE</scope>
    <source>
        <strain evidence="1">CGMCC 4.7201</strain>
    </source>
</reference>
<name>A0A917ZW94_9ACTN</name>
<sequence length="75" mass="7948">MMSASNAASVRSDLVAAAAVTRYDTRLMTLFEFQEASSTAAAFQTALALLLPGRVNALARYRARVEGLLRPGTTG</sequence>
<protein>
    <submittedName>
        <fullName evidence="1">Uncharacterized protein</fullName>
    </submittedName>
</protein>
<evidence type="ECO:0000313" key="2">
    <source>
        <dbReference type="Proteomes" id="UP000641932"/>
    </source>
</evidence>